<keyword evidence="8" id="KW-0235">DNA replication</keyword>
<evidence type="ECO:0000256" key="7">
    <source>
        <dbReference type="ARBA" id="ARBA00067609"/>
    </source>
</evidence>
<feature type="binding site" evidence="8">
    <location>
        <position position="211"/>
    </location>
    <ligand>
        <name>Zn(2+)</name>
        <dbReference type="ChEBI" id="CHEBI:29105"/>
        <label>1</label>
    </ligand>
</feature>
<dbReference type="GO" id="GO:0005524">
    <property type="term" value="F:ATP binding"/>
    <property type="evidence" value="ECO:0007669"/>
    <property type="project" value="InterPro"/>
</dbReference>
<evidence type="ECO:0000313" key="13">
    <source>
        <dbReference type="Proteomes" id="UP000176800"/>
    </source>
</evidence>
<dbReference type="GO" id="GO:0008270">
    <property type="term" value="F:zinc ion binding"/>
    <property type="evidence" value="ECO:0007669"/>
    <property type="project" value="UniProtKB-UniRule"/>
</dbReference>
<dbReference type="PANTHER" id="PTHR43096">
    <property type="entry name" value="DNAJ HOMOLOG 1, MITOCHONDRIAL-RELATED"/>
    <property type="match status" value="1"/>
</dbReference>
<feature type="binding site" evidence="8">
    <location>
        <position position="194"/>
    </location>
    <ligand>
        <name>Zn(2+)</name>
        <dbReference type="ChEBI" id="CHEBI:29105"/>
        <label>2</label>
    </ligand>
</feature>
<proteinExistence type="inferred from homology"/>
<keyword evidence="8" id="KW-0963">Cytoplasm</keyword>
<keyword evidence="4 8" id="KW-0862">Zinc</keyword>
<feature type="binding site" evidence="8">
    <location>
        <position position="154"/>
    </location>
    <ligand>
        <name>Zn(2+)</name>
        <dbReference type="ChEBI" id="CHEBI:29105"/>
        <label>1</label>
    </ligand>
</feature>
<feature type="binding site" evidence="8">
    <location>
        <position position="151"/>
    </location>
    <ligand>
        <name>Zn(2+)</name>
        <dbReference type="ChEBI" id="CHEBI:29105"/>
        <label>1</label>
    </ligand>
</feature>
<dbReference type="GO" id="GO:0009408">
    <property type="term" value="P:response to heat"/>
    <property type="evidence" value="ECO:0007669"/>
    <property type="project" value="InterPro"/>
</dbReference>
<evidence type="ECO:0000256" key="6">
    <source>
        <dbReference type="ARBA" id="ARBA00061004"/>
    </source>
</evidence>
<dbReference type="InterPro" id="IPR001623">
    <property type="entry name" value="DnaJ_domain"/>
</dbReference>
<keyword evidence="3 8" id="KW-0863">Zinc-finger</keyword>
<comment type="similarity">
    <text evidence="6 8">Belongs to the DnaJ family.</text>
</comment>
<dbReference type="FunFam" id="2.60.260.20:FF:000013">
    <property type="entry name" value="DnaJ subfamily B member 11"/>
    <property type="match status" value="1"/>
</dbReference>
<dbReference type="NCBIfam" id="TIGR02349">
    <property type="entry name" value="DnaJ_bact"/>
    <property type="match status" value="1"/>
</dbReference>
<accession>A0A1G2U5G5</accession>
<feature type="binding site" evidence="8">
    <location>
        <position position="197"/>
    </location>
    <ligand>
        <name>Zn(2+)</name>
        <dbReference type="ChEBI" id="CHEBI:29105"/>
        <label>2</label>
    </ligand>
</feature>
<dbReference type="Gene3D" id="2.10.230.10">
    <property type="entry name" value="Heat shock protein DnaJ, cysteine-rich domain"/>
    <property type="match status" value="1"/>
</dbReference>
<dbReference type="InterPro" id="IPR001305">
    <property type="entry name" value="HSP_DnaJ_Cys-rich_dom"/>
</dbReference>
<dbReference type="Proteomes" id="UP000176800">
    <property type="component" value="Unassembled WGS sequence"/>
</dbReference>
<dbReference type="PANTHER" id="PTHR43096:SF52">
    <property type="entry name" value="DNAJ HOMOLOG 1, MITOCHONDRIAL-RELATED"/>
    <property type="match status" value="1"/>
</dbReference>
<evidence type="ECO:0000256" key="3">
    <source>
        <dbReference type="ARBA" id="ARBA00022771"/>
    </source>
</evidence>
<evidence type="ECO:0000256" key="4">
    <source>
        <dbReference type="ARBA" id="ARBA00022833"/>
    </source>
</evidence>
<dbReference type="Pfam" id="PF01556">
    <property type="entry name" value="DnaJ_C"/>
    <property type="match status" value="1"/>
</dbReference>
<dbReference type="SMART" id="SM00271">
    <property type="entry name" value="DnaJ"/>
    <property type="match status" value="1"/>
</dbReference>
<evidence type="ECO:0000313" key="12">
    <source>
        <dbReference type="EMBL" id="OHB04704.1"/>
    </source>
</evidence>
<dbReference type="SUPFAM" id="SSF49493">
    <property type="entry name" value="HSP40/DnaJ peptide-binding domain"/>
    <property type="match status" value="2"/>
</dbReference>
<keyword evidence="1 8" id="KW-0479">Metal-binding</keyword>
<dbReference type="EMBL" id="MHWE01000004">
    <property type="protein sequence ID" value="OHB04704.1"/>
    <property type="molecule type" value="Genomic_DNA"/>
</dbReference>
<feature type="binding site" evidence="8">
    <location>
        <position position="208"/>
    </location>
    <ligand>
        <name>Zn(2+)</name>
        <dbReference type="ChEBI" id="CHEBI:29105"/>
        <label>1</label>
    </ligand>
</feature>
<comment type="function">
    <text evidence="8">Participates actively in the response to hyperosmotic and heat shock by preventing the aggregation of stress-denatured proteins and by disaggregating proteins, also in an autonomous, DnaK-independent fashion. Unfolded proteins bind initially to DnaJ; upon interaction with the DnaJ-bound protein, DnaK hydrolyzes its bound ATP, resulting in the formation of a stable complex. GrpE releases ADP from DnaK; ATP binding to DnaK triggers the release of the substrate protein, thus completing the reaction cycle. Several rounds of ATP-dependent interactions between DnaJ, DnaK and GrpE are required for fully efficient folding. Also involved, together with DnaK and GrpE, in the DNA replication of plasmids through activation of initiation proteins.</text>
</comment>
<comment type="subunit">
    <text evidence="8">Homodimer.</text>
</comment>
<sequence length="358" mass="38697">MPKDYYQVLGVEKSATKDDIKKAFRKLAHQYHPDKKGGNESKFKEVNEAYGILSDDKKRAEYDAYGRVFSGAGGAGASDAGFGGFDFSQFSQGFGNGEVEFDLGDIFGEFFGGGRSRTPRGRDISIDLNLAFEESIFGIEREILLNKVSSCAVCKGTGVKAGSSLETCYTCNGKGRVKEVRRSIIGSFATAKICEVCNGIGKIPKEKCETCGGKGVLKKDQEIKVKIPSGIDDGEVVRLSSMGEAISGGAAGDLYIKIHVAKHPQFHKEGSDLVMTLNIKLTDALLGAKYIVKTLDGNIELKVPKGLKFGEILRIKGKGVPNDRGRRGDILAKVKIDLPQKLSKEAEKIIEKLRGEGV</sequence>
<dbReference type="AlphaFoldDB" id="A0A1G2U5G5"/>
<dbReference type="SUPFAM" id="SSF46565">
    <property type="entry name" value="Chaperone J-domain"/>
    <property type="match status" value="1"/>
</dbReference>
<dbReference type="FunFam" id="2.10.230.10:FF:000002">
    <property type="entry name" value="Molecular chaperone DnaJ"/>
    <property type="match status" value="1"/>
</dbReference>
<feature type="repeat" description="CXXCXGXG motif" evidence="8">
    <location>
        <begin position="208"/>
        <end position="215"/>
    </location>
</feature>
<dbReference type="InterPro" id="IPR036869">
    <property type="entry name" value="J_dom_sf"/>
</dbReference>
<dbReference type="InterPro" id="IPR012724">
    <property type="entry name" value="DnaJ"/>
</dbReference>
<comment type="caution">
    <text evidence="12">The sequence shown here is derived from an EMBL/GenBank/DDBJ whole genome shotgun (WGS) entry which is preliminary data.</text>
</comment>
<keyword evidence="5 8" id="KW-0143">Chaperone</keyword>
<evidence type="ECO:0000259" key="10">
    <source>
        <dbReference type="PROSITE" id="PS50076"/>
    </source>
</evidence>
<dbReference type="CDD" id="cd10747">
    <property type="entry name" value="DnaJ_C"/>
    <property type="match status" value="1"/>
</dbReference>
<evidence type="ECO:0000256" key="1">
    <source>
        <dbReference type="ARBA" id="ARBA00022723"/>
    </source>
</evidence>
<dbReference type="PROSITE" id="PS51188">
    <property type="entry name" value="ZF_CR"/>
    <property type="match status" value="1"/>
</dbReference>
<feature type="binding site" evidence="8">
    <location>
        <position position="171"/>
    </location>
    <ligand>
        <name>Zn(2+)</name>
        <dbReference type="ChEBI" id="CHEBI:29105"/>
        <label>2</label>
    </ligand>
</feature>
<dbReference type="PRINTS" id="PR00625">
    <property type="entry name" value="JDOMAIN"/>
</dbReference>
<dbReference type="InterPro" id="IPR036410">
    <property type="entry name" value="HSP_DnaJ_Cys-rich_dom_sf"/>
</dbReference>
<evidence type="ECO:0000256" key="5">
    <source>
        <dbReference type="ARBA" id="ARBA00023186"/>
    </source>
</evidence>
<feature type="binding site" evidence="8">
    <location>
        <position position="168"/>
    </location>
    <ligand>
        <name>Zn(2+)</name>
        <dbReference type="ChEBI" id="CHEBI:29105"/>
        <label>2</label>
    </ligand>
</feature>
<feature type="domain" description="CR-type" evidence="11">
    <location>
        <begin position="138"/>
        <end position="220"/>
    </location>
</feature>
<evidence type="ECO:0000256" key="2">
    <source>
        <dbReference type="ARBA" id="ARBA00022737"/>
    </source>
</evidence>
<organism evidence="12 13">
    <name type="scientific">Candidatus Zambryskibacteria bacterium RIFCSPLOWO2_01_FULL_45_21</name>
    <dbReference type="NCBI Taxonomy" id="1802761"/>
    <lineage>
        <taxon>Bacteria</taxon>
        <taxon>Candidatus Zambryskiibacteriota</taxon>
    </lineage>
</organism>
<dbReference type="CDD" id="cd06257">
    <property type="entry name" value="DnaJ"/>
    <property type="match status" value="1"/>
</dbReference>
<dbReference type="Pfam" id="PF00226">
    <property type="entry name" value="DnaJ"/>
    <property type="match status" value="1"/>
</dbReference>
<feature type="repeat" description="CXXCXGXG motif" evidence="8">
    <location>
        <begin position="194"/>
        <end position="201"/>
    </location>
</feature>
<feature type="repeat" description="CXXCXGXG motif" evidence="8">
    <location>
        <begin position="168"/>
        <end position="175"/>
    </location>
</feature>
<feature type="repeat" description="CXXCXGXG motif" evidence="8">
    <location>
        <begin position="151"/>
        <end position="158"/>
    </location>
</feature>
<dbReference type="InterPro" id="IPR002939">
    <property type="entry name" value="DnaJ_C"/>
</dbReference>
<feature type="zinc finger region" description="CR-type" evidence="9">
    <location>
        <begin position="138"/>
        <end position="220"/>
    </location>
</feature>
<comment type="domain">
    <text evidence="8">The J domain is necessary and sufficient to stimulate DnaK ATPase activity. Zinc center 1 plays an important role in the autonomous, DnaK-independent chaperone activity of DnaJ. Zinc center 2 is essential for interaction with DnaK and for DnaJ activity.</text>
</comment>
<dbReference type="GO" id="GO:0042026">
    <property type="term" value="P:protein refolding"/>
    <property type="evidence" value="ECO:0007669"/>
    <property type="project" value="TreeGrafter"/>
</dbReference>
<evidence type="ECO:0000259" key="11">
    <source>
        <dbReference type="PROSITE" id="PS51188"/>
    </source>
</evidence>
<gene>
    <name evidence="8" type="primary">dnaJ</name>
    <name evidence="12" type="ORF">A3B14_01690</name>
</gene>
<reference evidence="12 13" key="1">
    <citation type="journal article" date="2016" name="Nat. Commun.">
        <title>Thousands of microbial genomes shed light on interconnected biogeochemical processes in an aquifer system.</title>
        <authorList>
            <person name="Anantharaman K."/>
            <person name="Brown C.T."/>
            <person name="Hug L.A."/>
            <person name="Sharon I."/>
            <person name="Castelle C.J."/>
            <person name="Probst A.J."/>
            <person name="Thomas B.C."/>
            <person name="Singh A."/>
            <person name="Wilkins M.J."/>
            <person name="Karaoz U."/>
            <person name="Brodie E.L."/>
            <person name="Williams K.H."/>
            <person name="Hubbard S.S."/>
            <person name="Banfield J.F."/>
        </authorList>
    </citation>
    <scope>NUCLEOTIDE SEQUENCE [LARGE SCALE GENOMIC DNA]</scope>
</reference>
<comment type="subcellular location">
    <subcellularLocation>
        <location evidence="8">Cytoplasm</location>
    </subcellularLocation>
</comment>
<evidence type="ECO:0000256" key="8">
    <source>
        <dbReference type="HAMAP-Rule" id="MF_01152"/>
    </source>
</evidence>
<dbReference type="GO" id="GO:0031072">
    <property type="term" value="F:heat shock protein binding"/>
    <property type="evidence" value="ECO:0007669"/>
    <property type="project" value="InterPro"/>
</dbReference>
<dbReference type="GO" id="GO:0006260">
    <property type="term" value="P:DNA replication"/>
    <property type="evidence" value="ECO:0007669"/>
    <property type="project" value="UniProtKB-KW"/>
</dbReference>
<keyword evidence="8" id="KW-0346">Stress response</keyword>
<dbReference type="PROSITE" id="PS50076">
    <property type="entry name" value="DNAJ_2"/>
    <property type="match status" value="1"/>
</dbReference>
<dbReference type="GO" id="GO:0051082">
    <property type="term" value="F:unfolded protein binding"/>
    <property type="evidence" value="ECO:0007669"/>
    <property type="project" value="UniProtKB-UniRule"/>
</dbReference>
<dbReference type="CDD" id="cd10719">
    <property type="entry name" value="DnaJ_zf"/>
    <property type="match status" value="1"/>
</dbReference>
<dbReference type="GO" id="GO:0005737">
    <property type="term" value="C:cytoplasm"/>
    <property type="evidence" value="ECO:0007669"/>
    <property type="project" value="UniProtKB-SubCell"/>
</dbReference>
<dbReference type="HAMAP" id="MF_01152">
    <property type="entry name" value="DnaJ"/>
    <property type="match status" value="1"/>
</dbReference>
<feature type="domain" description="J" evidence="10">
    <location>
        <begin position="4"/>
        <end position="66"/>
    </location>
</feature>
<comment type="cofactor">
    <cofactor evidence="8">
        <name>Zn(2+)</name>
        <dbReference type="ChEBI" id="CHEBI:29105"/>
    </cofactor>
    <text evidence="8">Binds 2 Zn(2+) ions per monomer.</text>
</comment>
<dbReference type="Pfam" id="PF00684">
    <property type="entry name" value="DnaJ_CXXCXGXG"/>
    <property type="match status" value="1"/>
</dbReference>
<dbReference type="SUPFAM" id="SSF57938">
    <property type="entry name" value="DnaJ/Hsp40 cysteine-rich domain"/>
    <property type="match status" value="1"/>
</dbReference>
<dbReference type="InterPro" id="IPR008971">
    <property type="entry name" value="HSP40/DnaJ_pept-bd"/>
</dbReference>
<name>A0A1G2U5G5_9BACT</name>
<protein>
    <recommendedName>
        <fullName evidence="7 8">Chaperone protein DnaJ</fullName>
    </recommendedName>
</protein>
<dbReference type="Gene3D" id="1.10.287.110">
    <property type="entry name" value="DnaJ domain"/>
    <property type="match status" value="1"/>
</dbReference>
<dbReference type="Gene3D" id="2.60.260.20">
    <property type="entry name" value="Urease metallochaperone UreE, N-terminal domain"/>
    <property type="match status" value="2"/>
</dbReference>
<dbReference type="NCBIfam" id="NF008035">
    <property type="entry name" value="PRK10767.1"/>
    <property type="match status" value="1"/>
</dbReference>
<keyword evidence="2 8" id="KW-0677">Repeat</keyword>
<evidence type="ECO:0000256" key="9">
    <source>
        <dbReference type="PROSITE-ProRule" id="PRU00546"/>
    </source>
</evidence>